<dbReference type="InterPro" id="IPR039717">
    <property type="entry name" value="Hgh1"/>
</dbReference>
<evidence type="ECO:0000313" key="2">
    <source>
        <dbReference type="Proteomes" id="UP000654075"/>
    </source>
</evidence>
<feature type="non-terminal residue" evidence="1">
    <location>
        <position position="1"/>
    </location>
</feature>
<protein>
    <recommendedName>
        <fullName evidence="3">Protein HGH1 homolog</fullName>
    </recommendedName>
</protein>
<accession>A0A813EZ42</accession>
<evidence type="ECO:0008006" key="3">
    <source>
        <dbReference type="Google" id="ProtNLM"/>
    </source>
</evidence>
<proteinExistence type="predicted"/>
<dbReference type="Proteomes" id="UP000654075">
    <property type="component" value="Unassembled WGS sequence"/>
</dbReference>
<gene>
    <name evidence="1" type="ORF">PGLA1383_LOCUS22485</name>
</gene>
<keyword evidence="2" id="KW-1185">Reference proteome</keyword>
<evidence type="ECO:0000313" key="1">
    <source>
        <dbReference type="EMBL" id="CAE8604319.1"/>
    </source>
</evidence>
<sequence>MAEPVSEQDQEFSELLGFLQDQKPEVQRAAAEGVLDHSENRAFVEYCRRHPRAAARPLLRLAERAEADAQAGEVAEKVVSQSAAGSENQKARLARDNALNTMEAGAAALKALVNLSAIPQVTEELVSLNAPKRITEALRSGWLEGRAGLAHWHAMILANITIGKVGQQALCVEDGMLRFLMAAYVTKPRPKARDGYNDPLFCLGKVLGNVCVLPEGRKIVAGEQGTGSISALIADLSERGRRADMMNALRNLCLDTACHEKIVSTDMFARMACFLYPFEKAEVGRRAELPEAVRALLETEGSTLTGDVAVRTAAVATIIGLNGSLEGREYLRGFGCQEVLRAWTVEETDSFILAGLGVGLAAMTAAMKRPAAAAAVADSKVSKKAKATGGSSSVASAIAQQCKDVAASLKTAEGYPSHVLAMLGDNVQHCLGVVKEERHSFQEQVIAMVGEVLGSVQNGIDGKIQAAETKVGEADSEKANRAAAAEGAAALVETRTASSEAATTELALAAGELKAALEALKVAEQEQKTGDAELVAAGAKKERYEAAMVTFSQIKEGTMEAKASAKALADLGKLGKDLAFDTALLTSLPAALSKEPAARGNFDQLVITQIESELQKHVATVTGILEAGAPEREVRAAKVTAAKSVADVAAVRETACKDALKDAQAAQKEAEKTQTAAIKAVKLFGSEMKQ</sequence>
<organism evidence="1 2">
    <name type="scientific">Polarella glacialis</name>
    <name type="common">Dinoflagellate</name>
    <dbReference type="NCBI Taxonomy" id="89957"/>
    <lineage>
        <taxon>Eukaryota</taxon>
        <taxon>Sar</taxon>
        <taxon>Alveolata</taxon>
        <taxon>Dinophyceae</taxon>
        <taxon>Suessiales</taxon>
        <taxon>Suessiaceae</taxon>
        <taxon>Polarella</taxon>
    </lineage>
</organism>
<name>A0A813EZ42_POLGL</name>
<dbReference type="InterPro" id="IPR016024">
    <property type="entry name" value="ARM-type_fold"/>
</dbReference>
<dbReference type="EMBL" id="CAJNNV010016281">
    <property type="protein sequence ID" value="CAE8604319.1"/>
    <property type="molecule type" value="Genomic_DNA"/>
</dbReference>
<dbReference type="PANTHER" id="PTHR13387">
    <property type="entry name" value="PROTEIN HGH1 HOMOLOG"/>
    <property type="match status" value="1"/>
</dbReference>
<dbReference type="PANTHER" id="PTHR13387:SF9">
    <property type="entry name" value="PROTEIN HGH1 HOMOLOG"/>
    <property type="match status" value="1"/>
</dbReference>
<dbReference type="AlphaFoldDB" id="A0A813EZ42"/>
<dbReference type="SUPFAM" id="SSF48371">
    <property type="entry name" value="ARM repeat"/>
    <property type="match status" value="1"/>
</dbReference>
<reference evidence="1" key="1">
    <citation type="submission" date="2021-02" db="EMBL/GenBank/DDBJ databases">
        <authorList>
            <person name="Dougan E. K."/>
            <person name="Rhodes N."/>
            <person name="Thang M."/>
            <person name="Chan C."/>
        </authorList>
    </citation>
    <scope>NUCLEOTIDE SEQUENCE</scope>
</reference>
<comment type="caution">
    <text evidence="1">The sequence shown here is derived from an EMBL/GenBank/DDBJ whole genome shotgun (WGS) entry which is preliminary data.</text>
</comment>